<reference evidence="1 2" key="1">
    <citation type="submission" date="2022-05" db="EMBL/GenBank/DDBJ databases">
        <authorList>
            <consortium name="Genoscope - CEA"/>
            <person name="William W."/>
        </authorList>
    </citation>
    <scope>NUCLEOTIDE SEQUENCE [LARGE SCALE GENOMIC DNA]</scope>
</reference>
<dbReference type="EMBL" id="CALNXK010000001">
    <property type="protein sequence ID" value="CAH3032341.1"/>
    <property type="molecule type" value="Genomic_DNA"/>
</dbReference>
<evidence type="ECO:0000313" key="2">
    <source>
        <dbReference type="Proteomes" id="UP001159405"/>
    </source>
</evidence>
<dbReference type="PANTHER" id="PTHR33845:SF1">
    <property type="entry name" value="C2H2-TYPE DOMAIN-CONTAINING PROTEIN"/>
    <property type="match status" value="1"/>
</dbReference>
<accession>A0ABN8MN19</accession>
<name>A0ABN8MN19_9CNID</name>
<organism evidence="1 2">
    <name type="scientific">Porites lobata</name>
    <dbReference type="NCBI Taxonomy" id="104759"/>
    <lineage>
        <taxon>Eukaryota</taxon>
        <taxon>Metazoa</taxon>
        <taxon>Cnidaria</taxon>
        <taxon>Anthozoa</taxon>
        <taxon>Hexacorallia</taxon>
        <taxon>Scleractinia</taxon>
        <taxon>Fungiina</taxon>
        <taxon>Poritidae</taxon>
        <taxon>Porites</taxon>
    </lineage>
</organism>
<comment type="caution">
    <text evidence="1">The sequence shown here is derived from an EMBL/GenBank/DDBJ whole genome shotgun (WGS) entry which is preliminary data.</text>
</comment>
<gene>
    <name evidence="1" type="ORF">PLOB_00000414</name>
</gene>
<evidence type="ECO:0000313" key="1">
    <source>
        <dbReference type="EMBL" id="CAH3032341.1"/>
    </source>
</evidence>
<proteinExistence type="predicted"/>
<dbReference type="PANTHER" id="PTHR33845">
    <property type="entry name" value="C2H2-TYPE DOMAIN-CONTAINING PROTEIN"/>
    <property type="match status" value="1"/>
</dbReference>
<protein>
    <submittedName>
        <fullName evidence="1">Uncharacterized protein</fullName>
    </submittedName>
</protein>
<dbReference type="Proteomes" id="UP001159405">
    <property type="component" value="Unassembled WGS sequence"/>
</dbReference>
<feature type="non-terminal residue" evidence="1">
    <location>
        <position position="1"/>
    </location>
</feature>
<keyword evidence="2" id="KW-1185">Reference proteome</keyword>
<sequence length="416" mass="46331">QGSFTVVLLLEHVLRTLKSEHPEIQQVYLRQDNAGCYHSATTILAIPAIQSSSGMRILAVDFSDPQGGKGPADRMSATCKNHIRRYINEGHDVTNAQQMKTAILSHGGVEGVRVAVVEASVNETPEQRKIPGINKLNNFEFKNDGLFARRAYAIGKGRKINTKHGQGGSFKALYIKICISFRRCSKSVERATLLDRAKTEYATRLLEGVGKIPTLPNTSGTSASTCTKRLQEGWALKQMKKPYRFSDKQKSYLVEKFNIGQGTGRKVDPEVVAKEMRREKDENGVRLFTISEFLTPLQVSSFFSRLAAKVRQHAVGEPVLEEEDITAANEEENFVTARQSILASLNLFHPIVCGQNNLCELVRRNTLSKLKLDELQCCCAELSLPVPVPPVRRKAPYVNLLKELVKECTCMDVESP</sequence>